<comment type="caution">
    <text evidence="2">The sequence shown here is derived from an EMBL/GenBank/DDBJ whole genome shotgun (WGS) entry which is preliminary data.</text>
</comment>
<feature type="transmembrane region" description="Helical" evidence="1">
    <location>
        <begin position="67"/>
        <end position="89"/>
    </location>
</feature>
<dbReference type="AlphaFoldDB" id="A0A8T4L7V2"/>
<keyword evidence="1" id="KW-0812">Transmembrane</keyword>
<proteinExistence type="predicted"/>
<organism evidence="2 3">
    <name type="scientific">Candidatus Iainarchaeum sp</name>
    <dbReference type="NCBI Taxonomy" id="3101447"/>
    <lineage>
        <taxon>Archaea</taxon>
        <taxon>Candidatus Iainarchaeota</taxon>
        <taxon>Candidatus Iainarchaeia</taxon>
        <taxon>Candidatus Iainarchaeales</taxon>
        <taxon>Candidatus Iainarchaeaceae</taxon>
        <taxon>Candidatus Iainarchaeum</taxon>
    </lineage>
</organism>
<evidence type="ECO:0000313" key="3">
    <source>
        <dbReference type="Proteomes" id="UP000675968"/>
    </source>
</evidence>
<feature type="transmembrane region" description="Helical" evidence="1">
    <location>
        <begin position="95"/>
        <end position="117"/>
    </location>
</feature>
<evidence type="ECO:0000256" key="1">
    <source>
        <dbReference type="SAM" id="Phobius"/>
    </source>
</evidence>
<dbReference type="EMBL" id="JAGVWC010000010">
    <property type="protein sequence ID" value="MBS3061599.1"/>
    <property type="molecule type" value="Genomic_DNA"/>
</dbReference>
<keyword evidence="1" id="KW-1133">Transmembrane helix</keyword>
<dbReference type="Proteomes" id="UP000675968">
    <property type="component" value="Unassembled WGS sequence"/>
</dbReference>
<gene>
    <name evidence="2" type="ORF">J4215_03385</name>
</gene>
<evidence type="ECO:0000313" key="2">
    <source>
        <dbReference type="EMBL" id="MBS3061599.1"/>
    </source>
</evidence>
<reference evidence="2" key="2">
    <citation type="submission" date="2021-05" db="EMBL/GenBank/DDBJ databases">
        <title>Protein family content uncovers lineage relationships and bacterial pathway maintenance mechanisms in DPANN archaea.</title>
        <authorList>
            <person name="Castelle C.J."/>
            <person name="Meheust R."/>
            <person name="Jaffe A.L."/>
            <person name="Seitz K."/>
            <person name="Gong X."/>
            <person name="Baker B.J."/>
            <person name="Banfield J.F."/>
        </authorList>
    </citation>
    <scope>NUCLEOTIDE SEQUENCE</scope>
    <source>
        <strain evidence="2">RIFCSPLOWO2_01_FULL_AR10_48_17</strain>
    </source>
</reference>
<reference evidence="2" key="1">
    <citation type="submission" date="2021-03" db="EMBL/GenBank/DDBJ databases">
        <authorList>
            <person name="Jaffe A."/>
        </authorList>
    </citation>
    <scope>NUCLEOTIDE SEQUENCE</scope>
    <source>
        <strain evidence="2">RIFCSPLOWO2_01_FULL_AR10_48_17</strain>
    </source>
</reference>
<protein>
    <submittedName>
        <fullName evidence="2">Uncharacterized protein</fullName>
    </submittedName>
</protein>
<feature type="transmembrane region" description="Helical" evidence="1">
    <location>
        <begin position="5"/>
        <end position="22"/>
    </location>
</feature>
<feature type="transmembrane region" description="Helical" evidence="1">
    <location>
        <begin position="28"/>
        <end position="46"/>
    </location>
</feature>
<accession>A0A8T4L7V2</accession>
<keyword evidence="1" id="KW-0472">Membrane</keyword>
<sequence length="130" mass="14421">MKQELVVLIVAELFFLILPPFQVWMNSAVLLVPAPLITIGFFHAGVKSKGRPPSAEKLSEVFKWVGIVFSVVFGISVILTQGIAIARTLEFYYGLWQVAGLYYGALGVPYLLGLALYKWRMNAGVEQESI</sequence>
<name>A0A8T4L7V2_9ARCH</name>